<reference evidence="2 3" key="1">
    <citation type="submission" date="2024-07" db="EMBL/GenBank/DDBJ databases">
        <title>Chromosome-level genome assembly of the water stick insect Ranatra chinensis (Heteroptera: Nepidae).</title>
        <authorList>
            <person name="Liu X."/>
        </authorList>
    </citation>
    <scope>NUCLEOTIDE SEQUENCE [LARGE SCALE GENOMIC DNA]</scope>
    <source>
        <strain evidence="2">Cailab_2021Rc</strain>
        <tissue evidence="2">Muscle</tissue>
    </source>
</reference>
<dbReference type="PANTHER" id="PTHR21261:SF14">
    <property type="entry name" value="BEATEN PATH IV, ISOFORM B"/>
    <property type="match status" value="1"/>
</dbReference>
<accession>A0ABD0ZKQ2</accession>
<dbReference type="Proteomes" id="UP001558652">
    <property type="component" value="Unassembled WGS sequence"/>
</dbReference>
<dbReference type="InterPro" id="IPR036179">
    <property type="entry name" value="Ig-like_dom_sf"/>
</dbReference>
<comment type="caution">
    <text evidence="2">The sequence shown here is derived from an EMBL/GenBank/DDBJ whole genome shotgun (WGS) entry which is preliminary data.</text>
</comment>
<dbReference type="InterPro" id="IPR013106">
    <property type="entry name" value="Ig_V-set"/>
</dbReference>
<dbReference type="Pfam" id="PF07686">
    <property type="entry name" value="V-set"/>
    <property type="match status" value="1"/>
</dbReference>
<dbReference type="SUPFAM" id="SSF48726">
    <property type="entry name" value="Immunoglobulin"/>
    <property type="match status" value="1"/>
</dbReference>
<feature type="domain" description="Ig-like" evidence="1">
    <location>
        <begin position="41"/>
        <end position="155"/>
    </location>
</feature>
<dbReference type="PROSITE" id="PS50835">
    <property type="entry name" value="IG_LIKE"/>
    <property type="match status" value="1"/>
</dbReference>
<gene>
    <name evidence="2" type="ORF">AAG570_000554</name>
</gene>
<proteinExistence type="predicted"/>
<dbReference type="InterPro" id="IPR007110">
    <property type="entry name" value="Ig-like_dom"/>
</dbReference>
<evidence type="ECO:0000313" key="3">
    <source>
        <dbReference type="Proteomes" id="UP001558652"/>
    </source>
</evidence>
<keyword evidence="3" id="KW-1185">Reference proteome</keyword>
<name>A0ABD0ZKQ2_9HEMI</name>
<dbReference type="FunFam" id="2.60.40.10:FF:000437">
    <property type="entry name" value="Beat-IIIc, isoform A"/>
    <property type="match status" value="1"/>
</dbReference>
<dbReference type="EMBL" id="JBFDAA010000001">
    <property type="protein sequence ID" value="KAL1140624.1"/>
    <property type="molecule type" value="Genomic_DNA"/>
</dbReference>
<dbReference type="AlphaFoldDB" id="A0ABD0ZKQ2"/>
<dbReference type="PANTHER" id="PTHR21261">
    <property type="entry name" value="BEAT PROTEIN"/>
    <property type="match status" value="1"/>
</dbReference>
<dbReference type="InterPro" id="IPR013783">
    <property type="entry name" value="Ig-like_fold"/>
</dbReference>
<evidence type="ECO:0000259" key="1">
    <source>
        <dbReference type="PROSITE" id="PS50835"/>
    </source>
</evidence>
<sequence length="186" mass="21150">MPFGPTKQETTGHSKYTFSNSLYNFEISIDVVIHISLHVIPRTNPLPSAFLCAGVGCLKLRVAVPQYKLRGELAVLECHYELEGDTLYSVKWYKENEEFYRFVPKSNPPQQSYKVEGIKVDHQLSDSRQVALRGVNLKSSGIYRCEVSAEAPSFESAQSEGRMEVVCKYFFKLISIKLNLILCLVY</sequence>
<evidence type="ECO:0000313" key="2">
    <source>
        <dbReference type="EMBL" id="KAL1140624.1"/>
    </source>
</evidence>
<dbReference type="Gene3D" id="2.60.40.10">
    <property type="entry name" value="Immunoglobulins"/>
    <property type="match status" value="1"/>
</dbReference>
<protein>
    <recommendedName>
        <fullName evidence="1">Ig-like domain-containing protein</fullName>
    </recommendedName>
</protein>
<organism evidence="2 3">
    <name type="scientific">Ranatra chinensis</name>
    <dbReference type="NCBI Taxonomy" id="642074"/>
    <lineage>
        <taxon>Eukaryota</taxon>
        <taxon>Metazoa</taxon>
        <taxon>Ecdysozoa</taxon>
        <taxon>Arthropoda</taxon>
        <taxon>Hexapoda</taxon>
        <taxon>Insecta</taxon>
        <taxon>Pterygota</taxon>
        <taxon>Neoptera</taxon>
        <taxon>Paraneoptera</taxon>
        <taxon>Hemiptera</taxon>
        <taxon>Heteroptera</taxon>
        <taxon>Panheteroptera</taxon>
        <taxon>Nepomorpha</taxon>
        <taxon>Nepidae</taxon>
        <taxon>Ranatrinae</taxon>
        <taxon>Ranatra</taxon>
    </lineage>
</organism>